<evidence type="ECO:0000313" key="20">
    <source>
        <dbReference type="EMBL" id="GFY14834.1"/>
    </source>
</evidence>
<evidence type="ECO:0000256" key="13">
    <source>
        <dbReference type="ARBA" id="ARBA00056350"/>
    </source>
</evidence>
<evidence type="ECO:0000256" key="8">
    <source>
        <dbReference type="ARBA" id="ARBA00023145"/>
    </source>
</evidence>
<gene>
    <name evidence="20" type="primary">IDS</name>
    <name evidence="20" type="ORF">TNCV_648771</name>
</gene>
<evidence type="ECO:0000256" key="7">
    <source>
        <dbReference type="ARBA" id="ARBA00022837"/>
    </source>
</evidence>
<dbReference type="PROSITE" id="PS00149">
    <property type="entry name" value="SULFATASE_2"/>
    <property type="match status" value="1"/>
</dbReference>
<dbReference type="InterPro" id="IPR000917">
    <property type="entry name" value="Sulfatase_N"/>
</dbReference>
<feature type="transmembrane region" description="Helical" evidence="18">
    <location>
        <begin position="14"/>
        <end position="37"/>
    </location>
</feature>
<dbReference type="GO" id="GO:0004423">
    <property type="term" value="F:iduronate-2-sulfatase activity"/>
    <property type="evidence" value="ECO:0007669"/>
    <property type="project" value="UniProtKB-EC"/>
</dbReference>
<evidence type="ECO:0000313" key="21">
    <source>
        <dbReference type="Proteomes" id="UP000887159"/>
    </source>
</evidence>
<evidence type="ECO:0000256" key="16">
    <source>
        <dbReference type="ARBA" id="ARBA00068336"/>
    </source>
</evidence>
<evidence type="ECO:0000256" key="2">
    <source>
        <dbReference type="ARBA" id="ARBA00004371"/>
    </source>
</evidence>
<comment type="similarity">
    <text evidence="3">Belongs to the sulfatase family.</text>
</comment>
<proteinExistence type="inferred from homology"/>
<dbReference type="GO" id="GO:0046872">
    <property type="term" value="F:metal ion binding"/>
    <property type="evidence" value="ECO:0007669"/>
    <property type="project" value="UniProtKB-KW"/>
</dbReference>
<keyword evidence="9" id="KW-1015">Disulfide bond</keyword>
<dbReference type="CDD" id="cd16030">
    <property type="entry name" value="iduronate-2-sulfatase"/>
    <property type="match status" value="1"/>
</dbReference>
<evidence type="ECO:0000256" key="12">
    <source>
        <dbReference type="ARBA" id="ARBA00050460"/>
    </source>
</evidence>
<accession>A0A8X6SJE1</accession>
<dbReference type="Proteomes" id="UP000887159">
    <property type="component" value="Unassembled WGS sequence"/>
</dbReference>
<dbReference type="AlphaFoldDB" id="A0A8X6SJE1"/>
<evidence type="ECO:0000256" key="10">
    <source>
        <dbReference type="ARBA" id="ARBA00023180"/>
    </source>
</evidence>
<dbReference type="EC" id="3.1.6.13" evidence="15"/>
<keyword evidence="18" id="KW-0812">Transmembrane</keyword>
<comment type="cofactor">
    <cofactor evidence="1">
        <name>Ca(2+)</name>
        <dbReference type="ChEBI" id="CHEBI:29108"/>
    </cofactor>
</comment>
<evidence type="ECO:0000256" key="4">
    <source>
        <dbReference type="ARBA" id="ARBA00022723"/>
    </source>
</evidence>
<comment type="subunit">
    <text evidence="14">Monomer. The 58-kDa mature form is composed of two chains resulting from proteolitic processing, the 42-kDa chain and the 14-kDa chain that remain stably associated and form the 58-kDa intermediate form which is enzymatically active.</text>
</comment>
<dbReference type="GO" id="GO:1901136">
    <property type="term" value="P:carbohydrate derivative catabolic process"/>
    <property type="evidence" value="ECO:0007669"/>
    <property type="project" value="UniProtKB-ARBA"/>
</dbReference>
<evidence type="ECO:0000256" key="14">
    <source>
        <dbReference type="ARBA" id="ARBA00062513"/>
    </source>
</evidence>
<evidence type="ECO:0000256" key="6">
    <source>
        <dbReference type="ARBA" id="ARBA00022801"/>
    </source>
</evidence>
<evidence type="ECO:0000256" key="5">
    <source>
        <dbReference type="ARBA" id="ARBA00022729"/>
    </source>
</evidence>
<evidence type="ECO:0000256" key="15">
    <source>
        <dbReference type="ARBA" id="ARBA00066413"/>
    </source>
</evidence>
<evidence type="ECO:0000256" key="3">
    <source>
        <dbReference type="ARBA" id="ARBA00008779"/>
    </source>
</evidence>
<dbReference type="InterPro" id="IPR035874">
    <property type="entry name" value="IDS"/>
</dbReference>
<keyword evidence="4" id="KW-0479">Metal-binding</keyword>
<dbReference type="SUPFAM" id="SSF53649">
    <property type="entry name" value="Alkaline phosphatase-like"/>
    <property type="match status" value="1"/>
</dbReference>
<dbReference type="FunFam" id="3.40.720.10:FF:000027">
    <property type="entry name" value="iduronate 2-sulfatase"/>
    <property type="match status" value="1"/>
</dbReference>
<keyword evidence="5" id="KW-0732">Signal</keyword>
<organism evidence="20 21">
    <name type="scientific">Trichonephila clavipes</name>
    <name type="common">Golden silk orbweaver</name>
    <name type="synonym">Nephila clavipes</name>
    <dbReference type="NCBI Taxonomy" id="2585209"/>
    <lineage>
        <taxon>Eukaryota</taxon>
        <taxon>Metazoa</taxon>
        <taxon>Ecdysozoa</taxon>
        <taxon>Arthropoda</taxon>
        <taxon>Chelicerata</taxon>
        <taxon>Arachnida</taxon>
        <taxon>Araneae</taxon>
        <taxon>Araneomorphae</taxon>
        <taxon>Entelegynae</taxon>
        <taxon>Araneoidea</taxon>
        <taxon>Nephilidae</taxon>
        <taxon>Trichonephila</taxon>
    </lineage>
</organism>
<dbReference type="GO" id="GO:0043202">
    <property type="term" value="C:lysosomal lumen"/>
    <property type="evidence" value="ECO:0007669"/>
    <property type="project" value="UniProtKB-ARBA"/>
</dbReference>
<evidence type="ECO:0000256" key="18">
    <source>
        <dbReference type="SAM" id="Phobius"/>
    </source>
</evidence>
<evidence type="ECO:0000256" key="17">
    <source>
        <dbReference type="ARBA" id="ARBA00081076"/>
    </source>
</evidence>
<evidence type="ECO:0000256" key="1">
    <source>
        <dbReference type="ARBA" id="ARBA00001913"/>
    </source>
</evidence>
<keyword evidence="11" id="KW-0458">Lysosome</keyword>
<feature type="domain" description="Sulfatase N-terminal" evidence="19">
    <location>
        <begin position="51"/>
        <end position="438"/>
    </location>
</feature>
<keyword evidence="10" id="KW-0325">Glycoprotein</keyword>
<dbReference type="InterPro" id="IPR017850">
    <property type="entry name" value="Alkaline_phosphatase_core_sf"/>
</dbReference>
<evidence type="ECO:0000256" key="9">
    <source>
        <dbReference type="ARBA" id="ARBA00023157"/>
    </source>
</evidence>
<dbReference type="PANTHER" id="PTHR45953">
    <property type="entry name" value="IDURONATE 2-SULFATASE"/>
    <property type="match status" value="1"/>
</dbReference>
<dbReference type="InterPro" id="IPR024607">
    <property type="entry name" value="Sulfatase_CS"/>
</dbReference>
<dbReference type="Gene3D" id="3.40.720.10">
    <property type="entry name" value="Alkaline Phosphatase, subunit A"/>
    <property type="match status" value="2"/>
</dbReference>
<dbReference type="Pfam" id="PF00884">
    <property type="entry name" value="Sulfatase"/>
    <property type="match status" value="1"/>
</dbReference>
<comment type="catalytic activity">
    <reaction evidence="12">
        <text>Hydrolysis of the 2-sulfate groups of the L-iduronate 2-sulfate units of dermatan sulfate, heparan sulfate and heparin.</text>
        <dbReference type="EC" id="3.1.6.13"/>
    </reaction>
</comment>
<evidence type="ECO:0000256" key="11">
    <source>
        <dbReference type="ARBA" id="ARBA00023228"/>
    </source>
</evidence>
<protein>
    <recommendedName>
        <fullName evidence="16">Iduronate 2-sulfatase</fullName>
        <ecNumber evidence="15">3.1.6.13</ecNumber>
    </recommendedName>
    <alternativeName>
        <fullName evidence="17">Alpha-L-iduronate sulfate sulfatase</fullName>
    </alternativeName>
</protein>
<keyword evidence="7" id="KW-0106">Calcium</keyword>
<dbReference type="EMBL" id="BMAU01021331">
    <property type="protein sequence ID" value="GFY14834.1"/>
    <property type="molecule type" value="Genomic_DNA"/>
</dbReference>
<sequence length="596" mass="68772">MTAINEATLYRRHILLLVLVGIFVISVVGVTVSILIVNPRSDVDDEYLGKKNVLFIVVDDLRPALGCYGDERAITPNIDQLASKGVVFKNAYAQQALCAPSRTSFLTSRRPDSLHLYDTGSYWREAVGNFVTLPQHFKYHGYETISVGKVFHHGIVSNKTDDYPTSWTEYPYRPSTMEYKMKPVCPSPDGEMHMNLICPVDVTTQPEKTLPDIQNTDYAIEYLKNKSQNQNKNTPFFLGVGYYKPHIPFKFPKEYLDLYPLNSMDLAPNNTIPPKLPRISWNPWTDIRERDDVKNLNISFPYGPIPDDFQLLIRQGYYASLSYMDDQLGRLLQALEDTGYAAHTTIVLLGDHGWSLGEHQEWSKYSNFEVSVNVPLVVYVPELMEEKRVPFHHDNVLNFIHKRNQSSEGELQTWKSPYKPKYQTTELVELVDLFPTLAEIVDIAVPPLCRVYKTTFCSEGLSFYPLIEHLVTDPWVDFSWKTAVFSQYPRPTPAPSNISDQPALKDIKYMGYSIRTARFRYTEWVRFDKDHFKPDWPVIISRELYDHEYDPNEMNNVSDSDEYANMVIELSRKIKRGWRHAMPPGLFDSSIKIVKS</sequence>
<keyword evidence="21" id="KW-1185">Reference proteome</keyword>
<keyword evidence="18" id="KW-0472">Membrane</keyword>
<dbReference type="PANTHER" id="PTHR45953:SF1">
    <property type="entry name" value="IDURONATE 2-SULFATASE"/>
    <property type="match status" value="1"/>
</dbReference>
<evidence type="ECO:0000259" key="19">
    <source>
        <dbReference type="Pfam" id="PF00884"/>
    </source>
</evidence>
<comment type="caution">
    <text evidence="20">The sequence shown here is derived from an EMBL/GenBank/DDBJ whole genome shotgun (WGS) entry which is preliminary data.</text>
</comment>
<keyword evidence="6" id="KW-0378">Hydrolase</keyword>
<keyword evidence="8" id="KW-0865">Zymogen</keyword>
<reference evidence="20" key="1">
    <citation type="submission" date="2020-08" db="EMBL/GenBank/DDBJ databases">
        <title>Multicomponent nature underlies the extraordinary mechanical properties of spider dragline silk.</title>
        <authorList>
            <person name="Kono N."/>
            <person name="Nakamura H."/>
            <person name="Mori M."/>
            <person name="Yoshida Y."/>
            <person name="Ohtoshi R."/>
            <person name="Malay A.D."/>
            <person name="Moran D.A.P."/>
            <person name="Tomita M."/>
            <person name="Numata K."/>
            <person name="Arakawa K."/>
        </authorList>
    </citation>
    <scope>NUCLEOTIDE SEQUENCE</scope>
</reference>
<comment type="function">
    <text evidence="13">Lysosomal enzyme involved in the degradation pathway of dermatan sulfate and heparan sulfate.</text>
</comment>
<keyword evidence="18" id="KW-1133">Transmembrane helix</keyword>
<comment type="subcellular location">
    <subcellularLocation>
        <location evidence="2">Lysosome</location>
    </subcellularLocation>
</comment>
<name>A0A8X6SJE1_TRICX</name>